<dbReference type="InterPro" id="IPR020556">
    <property type="entry name" value="Amidase_CS"/>
</dbReference>
<evidence type="ECO:0000313" key="5">
    <source>
        <dbReference type="EMBL" id="GAA5185996.1"/>
    </source>
</evidence>
<evidence type="ECO:0000256" key="1">
    <source>
        <dbReference type="ARBA" id="ARBA00009199"/>
    </source>
</evidence>
<name>A0ABP9RU44_9ACTN</name>
<dbReference type="PANTHER" id="PTHR11895:SF7">
    <property type="entry name" value="GLUTAMYL-TRNA(GLN) AMIDOTRANSFERASE SUBUNIT A, MITOCHONDRIAL"/>
    <property type="match status" value="1"/>
</dbReference>
<dbReference type="PROSITE" id="PS00571">
    <property type="entry name" value="AMIDASES"/>
    <property type="match status" value="1"/>
</dbReference>
<comment type="caution">
    <text evidence="5">The sequence shown here is derived from an EMBL/GenBank/DDBJ whole genome shotgun (WGS) entry which is preliminary data.</text>
</comment>
<dbReference type="Proteomes" id="UP001501570">
    <property type="component" value="Unassembled WGS sequence"/>
</dbReference>
<reference evidence="6" key="1">
    <citation type="journal article" date="2019" name="Int. J. Syst. Evol. Microbiol.">
        <title>The Global Catalogue of Microorganisms (GCM) 10K type strain sequencing project: providing services to taxonomists for standard genome sequencing and annotation.</title>
        <authorList>
            <consortium name="The Broad Institute Genomics Platform"/>
            <consortium name="The Broad Institute Genome Sequencing Center for Infectious Disease"/>
            <person name="Wu L."/>
            <person name="Ma J."/>
        </authorList>
    </citation>
    <scope>NUCLEOTIDE SEQUENCE [LARGE SCALE GENOMIC DNA]</scope>
    <source>
        <strain evidence="6">JCM 18304</strain>
    </source>
</reference>
<accession>A0ABP9RU44</accession>
<organism evidence="5 6">
    <name type="scientific">Rugosimonospora acidiphila</name>
    <dbReference type="NCBI Taxonomy" id="556531"/>
    <lineage>
        <taxon>Bacteria</taxon>
        <taxon>Bacillati</taxon>
        <taxon>Actinomycetota</taxon>
        <taxon>Actinomycetes</taxon>
        <taxon>Micromonosporales</taxon>
        <taxon>Micromonosporaceae</taxon>
        <taxon>Rugosimonospora</taxon>
    </lineage>
</organism>
<feature type="signal peptide" evidence="3">
    <location>
        <begin position="1"/>
        <end position="23"/>
    </location>
</feature>
<protein>
    <submittedName>
        <fullName evidence="5">Asp-tRNA(Asn)/Glu-tRNA(Gln) amidotransferase subunit GatA</fullName>
    </submittedName>
</protein>
<evidence type="ECO:0000259" key="4">
    <source>
        <dbReference type="Pfam" id="PF01425"/>
    </source>
</evidence>
<evidence type="ECO:0000256" key="2">
    <source>
        <dbReference type="SAM" id="MobiDB-lite"/>
    </source>
</evidence>
<dbReference type="InterPro" id="IPR023631">
    <property type="entry name" value="Amidase_dom"/>
</dbReference>
<comment type="similarity">
    <text evidence="1">Belongs to the amidase family.</text>
</comment>
<dbReference type="PANTHER" id="PTHR11895">
    <property type="entry name" value="TRANSAMIDASE"/>
    <property type="match status" value="1"/>
</dbReference>
<sequence length="578" mass="60335">MGTAALAGFGATLPALLPGTADAAPPTPSHLTSATQKYLESQRQAGLAALRRGADLPFLTGTQLAAMLLARDVTSVQVTKRFLARIDQLNGDGMFAVPSRDPDIPVYGDNGKLNAYVRTTPDLAMSIAKAADKALDAAARGGTPVPFGCGVPVALKDIYAVEGVELTIGCPLAAGNIASGDSVVAQRVRNAHMPILGLTHTGPWTNDDTCPQTANPWNRKLCVGGSSGGSAAAISARLAVMATGSDTGNSLRNPAQNVGVGSIKPSYGLVPKYGVTVSSTSLDTCGPMGRAMADVAMLLGIIAGPDPRDPRSEQAPTFPQGFPLAPRPGKKPFAGLRIGSTVETETSPARNLWTPGILARLRAAVQQFADLGAEIVQITPPTSNLGNTAYWAAANPDPVNGSKVSASSAYQNAENAWTLGETYAVTAAEDPAIEGAVRTRFRTSISTIETQKQQLAQRAAALTPADLFGAHRVRREYSEAWAKVFEDNGIVACLWPQKVQTPPVRANDSTGGFSGVESSRPNTTGWPCLNLPVGRDTDTGIPVGIDMAAPYGGDAIILQLAIDYQDRHPYHLDLPTDL</sequence>
<feature type="compositionally biased region" description="Polar residues" evidence="2">
    <location>
        <begin position="507"/>
        <end position="525"/>
    </location>
</feature>
<keyword evidence="3" id="KW-0732">Signal</keyword>
<keyword evidence="6" id="KW-1185">Reference proteome</keyword>
<proteinExistence type="inferred from homology"/>
<dbReference type="SUPFAM" id="SSF75304">
    <property type="entry name" value="Amidase signature (AS) enzymes"/>
    <property type="match status" value="1"/>
</dbReference>
<dbReference type="InterPro" id="IPR036928">
    <property type="entry name" value="AS_sf"/>
</dbReference>
<dbReference type="Gene3D" id="3.90.1300.10">
    <property type="entry name" value="Amidase signature (AS) domain"/>
    <property type="match status" value="1"/>
</dbReference>
<evidence type="ECO:0000313" key="6">
    <source>
        <dbReference type="Proteomes" id="UP001501570"/>
    </source>
</evidence>
<evidence type="ECO:0000256" key="3">
    <source>
        <dbReference type="SAM" id="SignalP"/>
    </source>
</evidence>
<feature type="chain" id="PRO_5047084723" evidence="3">
    <location>
        <begin position="24"/>
        <end position="578"/>
    </location>
</feature>
<gene>
    <name evidence="5" type="primary">gatA_2</name>
    <name evidence="5" type="ORF">GCM10023322_31250</name>
</gene>
<dbReference type="InterPro" id="IPR000120">
    <property type="entry name" value="Amidase"/>
</dbReference>
<dbReference type="EMBL" id="BAABJQ010000008">
    <property type="protein sequence ID" value="GAA5185996.1"/>
    <property type="molecule type" value="Genomic_DNA"/>
</dbReference>
<feature type="domain" description="Amidase" evidence="4">
    <location>
        <begin position="111"/>
        <end position="557"/>
    </location>
</feature>
<dbReference type="Pfam" id="PF01425">
    <property type="entry name" value="Amidase"/>
    <property type="match status" value="1"/>
</dbReference>
<feature type="region of interest" description="Disordered" evidence="2">
    <location>
        <begin position="504"/>
        <end position="527"/>
    </location>
</feature>
<feature type="region of interest" description="Disordered" evidence="2">
    <location>
        <begin position="307"/>
        <end position="326"/>
    </location>
</feature>